<dbReference type="PANTHER" id="PTHR45786">
    <property type="entry name" value="DNA BINDING PROTEIN-LIKE"/>
    <property type="match status" value="1"/>
</dbReference>
<dbReference type="OrthoDB" id="1928976at2759"/>
<evidence type="ECO:0000313" key="2">
    <source>
        <dbReference type="Proteomes" id="UP000245207"/>
    </source>
</evidence>
<dbReference type="PANTHER" id="PTHR45786:SF74">
    <property type="entry name" value="ATP-DEPENDENT DNA HELICASE"/>
    <property type="match status" value="1"/>
</dbReference>
<accession>A0A2U1KLX9</accession>
<reference evidence="1 2" key="1">
    <citation type="journal article" date="2018" name="Mol. Plant">
        <title>The genome of Artemisia annua provides insight into the evolution of Asteraceae family and artemisinin biosynthesis.</title>
        <authorList>
            <person name="Shen Q."/>
            <person name="Zhang L."/>
            <person name="Liao Z."/>
            <person name="Wang S."/>
            <person name="Yan T."/>
            <person name="Shi P."/>
            <person name="Liu M."/>
            <person name="Fu X."/>
            <person name="Pan Q."/>
            <person name="Wang Y."/>
            <person name="Lv Z."/>
            <person name="Lu X."/>
            <person name="Zhang F."/>
            <person name="Jiang W."/>
            <person name="Ma Y."/>
            <person name="Chen M."/>
            <person name="Hao X."/>
            <person name="Li L."/>
            <person name="Tang Y."/>
            <person name="Lv G."/>
            <person name="Zhou Y."/>
            <person name="Sun X."/>
            <person name="Brodelius P.E."/>
            <person name="Rose J.K.C."/>
            <person name="Tang K."/>
        </authorList>
    </citation>
    <scope>NUCLEOTIDE SEQUENCE [LARGE SCALE GENOMIC DNA]</scope>
    <source>
        <strain evidence="2">cv. Huhao1</strain>
        <tissue evidence="1">Leaf</tissue>
    </source>
</reference>
<sequence length="96" mass="10834">MNHFQGSDRAALDPTIVEGLIQFLDDHNELVQMFRTARDKFAQADVPEFKVRLYNGEGARTYELPTSNALGAIVFYSGQQPNQIMMLSLSTTMVHQ</sequence>
<comment type="caution">
    <text evidence="1">The sequence shown here is derived from an EMBL/GenBank/DDBJ whole genome shotgun (WGS) entry which is preliminary data.</text>
</comment>
<evidence type="ECO:0008006" key="3">
    <source>
        <dbReference type="Google" id="ProtNLM"/>
    </source>
</evidence>
<dbReference type="Proteomes" id="UP000245207">
    <property type="component" value="Unassembled WGS sequence"/>
</dbReference>
<gene>
    <name evidence="1" type="ORF">CTI12_AA586920</name>
</gene>
<name>A0A2U1KLX9_ARTAN</name>
<keyword evidence="2" id="KW-1185">Reference proteome</keyword>
<evidence type="ECO:0000313" key="1">
    <source>
        <dbReference type="EMBL" id="PWA37787.1"/>
    </source>
</evidence>
<proteinExistence type="predicted"/>
<organism evidence="1 2">
    <name type="scientific">Artemisia annua</name>
    <name type="common">Sweet wormwood</name>
    <dbReference type="NCBI Taxonomy" id="35608"/>
    <lineage>
        <taxon>Eukaryota</taxon>
        <taxon>Viridiplantae</taxon>
        <taxon>Streptophyta</taxon>
        <taxon>Embryophyta</taxon>
        <taxon>Tracheophyta</taxon>
        <taxon>Spermatophyta</taxon>
        <taxon>Magnoliopsida</taxon>
        <taxon>eudicotyledons</taxon>
        <taxon>Gunneridae</taxon>
        <taxon>Pentapetalae</taxon>
        <taxon>asterids</taxon>
        <taxon>campanulids</taxon>
        <taxon>Asterales</taxon>
        <taxon>Asteraceae</taxon>
        <taxon>Asteroideae</taxon>
        <taxon>Anthemideae</taxon>
        <taxon>Artemisiinae</taxon>
        <taxon>Artemisia</taxon>
    </lineage>
</organism>
<dbReference type="EMBL" id="PKPP01016361">
    <property type="protein sequence ID" value="PWA37787.1"/>
    <property type="molecule type" value="Genomic_DNA"/>
</dbReference>
<protein>
    <recommendedName>
        <fullName evidence="3">Helitron helicase-like domain-containing protein</fullName>
    </recommendedName>
</protein>
<dbReference type="AlphaFoldDB" id="A0A2U1KLX9"/>